<dbReference type="SUPFAM" id="SSF56112">
    <property type="entry name" value="Protein kinase-like (PK-like)"/>
    <property type="match status" value="1"/>
</dbReference>
<dbReference type="PROSITE" id="PS51547">
    <property type="entry name" value="C2_PI3K"/>
    <property type="match status" value="1"/>
</dbReference>
<dbReference type="SUPFAM" id="SSF54236">
    <property type="entry name" value="Ubiquitin-like"/>
    <property type="match status" value="1"/>
</dbReference>
<dbReference type="AlphaFoldDB" id="A0A6J8C2C3"/>
<feature type="domain" description="PIK helical" evidence="9">
    <location>
        <begin position="550"/>
        <end position="733"/>
    </location>
</feature>
<dbReference type="GO" id="GO:0046934">
    <property type="term" value="F:1-phosphatidylinositol-4,5-bisphosphate 3-kinase activity"/>
    <property type="evidence" value="ECO:0007669"/>
    <property type="project" value="UniProtKB-EC"/>
</dbReference>
<dbReference type="GO" id="GO:0005886">
    <property type="term" value="C:plasma membrane"/>
    <property type="evidence" value="ECO:0007669"/>
    <property type="project" value="TreeGrafter"/>
</dbReference>
<dbReference type="EC" id="2.7.1.153" evidence="12"/>
<keyword evidence="4" id="KW-0067">ATP-binding</keyword>
<dbReference type="InterPro" id="IPR016024">
    <property type="entry name" value="ARM-type_fold"/>
</dbReference>
<organism evidence="12 13">
    <name type="scientific">Mytilus coruscus</name>
    <name type="common">Sea mussel</name>
    <dbReference type="NCBI Taxonomy" id="42192"/>
    <lineage>
        <taxon>Eukaryota</taxon>
        <taxon>Metazoa</taxon>
        <taxon>Spiralia</taxon>
        <taxon>Lophotrochozoa</taxon>
        <taxon>Mollusca</taxon>
        <taxon>Bivalvia</taxon>
        <taxon>Autobranchia</taxon>
        <taxon>Pteriomorphia</taxon>
        <taxon>Mytilida</taxon>
        <taxon>Mytiloidea</taxon>
        <taxon>Mytilidae</taxon>
        <taxon>Mytilinae</taxon>
        <taxon>Mytilus</taxon>
    </lineage>
</organism>
<dbReference type="SMART" id="SM00145">
    <property type="entry name" value="PI3Ka"/>
    <property type="match status" value="1"/>
</dbReference>
<evidence type="ECO:0000256" key="2">
    <source>
        <dbReference type="ARBA" id="ARBA00022741"/>
    </source>
</evidence>
<dbReference type="Gene3D" id="3.10.20.770">
    <property type="match status" value="1"/>
</dbReference>
<dbReference type="GO" id="GO:0005737">
    <property type="term" value="C:cytoplasm"/>
    <property type="evidence" value="ECO:0007669"/>
    <property type="project" value="UniProtKB-ARBA"/>
</dbReference>
<dbReference type="GO" id="GO:0048015">
    <property type="term" value="P:phosphatidylinositol-mediated signaling"/>
    <property type="evidence" value="ECO:0007669"/>
    <property type="project" value="TreeGrafter"/>
</dbReference>
<dbReference type="InterPro" id="IPR002420">
    <property type="entry name" value="PI3K-type_C2_dom"/>
</dbReference>
<evidence type="ECO:0000313" key="13">
    <source>
        <dbReference type="Proteomes" id="UP000507470"/>
    </source>
</evidence>
<dbReference type="InterPro" id="IPR042236">
    <property type="entry name" value="PI3K_accessory_sf"/>
</dbReference>
<gene>
    <name evidence="12" type="ORF">MCOR_24414</name>
</gene>
<evidence type="ECO:0000256" key="3">
    <source>
        <dbReference type="ARBA" id="ARBA00022777"/>
    </source>
</evidence>
<feature type="compositionally biased region" description="Polar residues" evidence="6">
    <location>
        <begin position="320"/>
        <end position="330"/>
    </location>
</feature>
<dbReference type="PROSITE" id="PS50290">
    <property type="entry name" value="PI3_4_KINASE_3"/>
    <property type="match status" value="1"/>
</dbReference>
<dbReference type="InterPro" id="IPR015433">
    <property type="entry name" value="PI3/4_kinase"/>
</dbReference>
<dbReference type="GO" id="GO:0035005">
    <property type="term" value="F:1-phosphatidylinositol-4-phosphate 3-kinase activity"/>
    <property type="evidence" value="ECO:0007669"/>
    <property type="project" value="TreeGrafter"/>
</dbReference>
<dbReference type="InterPro" id="IPR000341">
    <property type="entry name" value="PI3K_Ras-bd_dom"/>
</dbReference>
<reference evidence="12 13" key="1">
    <citation type="submission" date="2020-06" db="EMBL/GenBank/DDBJ databases">
        <authorList>
            <person name="Li R."/>
            <person name="Bekaert M."/>
        </authorList>
    </citation>
    <scope>NUCLEOTIDE SEQUENCE [LARGE SCALE GENOMIC DNA]</scope>
    <source>
        <strain evidence="13">wild</strain>
    </source>
</reference>
<dbReference type="InterPro" id="IPR011009">
    <property type="entry name" value="Kinase-like_dom_sf"/>
</dbReference>
<evidence type="ECO:0000259" key="11">
    <source>
        <dbReference type="PROSITE" id="PS51547"/>
    </source>
</evidence>
<dbReference type="InterPro" id="IPR001263">
    <property type="entry name" value="PI3K_accessory_dom"/>
</dbReference>
<dbReference type="PANTHER" id="PTHR10048:SF118">
    <property type="entry name" value="PI-3 KINASE"/>
    <property type="match status" value="1"/>
</dbReference>
<evidence type="ECO:0000313" key="12">
    <source>
        <dbReference type="EMBL" id="CAC5389219.1"/>
    </source>
</evidence>
<dbReference type="InterPro" id="IPR003113">
    <property type="entry name" value="PI3K_ABD"/>
</dbReference>
<dbReference type="PROSITE" id="PS51545">
    <property type="entry name" value="PIK_HELICAL"/>
    <property type="match status" value="1"/>
</dbReference>
<dbReference type="Gene3D" id="1.25.40.70">
    <property type="entry name" value="Phosphatidylinositol 3-kinase, accessory domain (PIK)"/>
    <property type="match status" value="1"/>
</dbReference>
<evidence type="ECO:0000256" key="6">
    <source>
        <dbReference type="SAM" id="MobiDB-lite"/>
    </source>
</evidence>
<evidence type="ECO:0000256" key="1">
    <source>
        <dbReference type="ARBA" id="ARBA00022679"/>
    </source>
</evidence>
<evidence type="ECO:0000259" key="8">
    <source>
        <dbReference type="PROSITE" id="PS51544"/>
    </source>
</evidence>
<dbReference type="GO" id="GO:0043491">
    <property type="term" value="P:phosphatidylinositol 3-kinase/protein kinase B signal transduction"/>
    <property type="evidence" value="ECO:0007669"/>
    <property type="project" value="TreeGrafter"/>
</dbReference>
<dbReference type="InterPro" id="IPR018936">
    <property type="entry name" value="PI3/4_kinase_CS"/>
</dbReference>
<evidence type="ECO:0000256" key="5">
    <source>
        <dbReference type="PROSITE-ProRule" id="PRU00880"/>
    </source>
</evidence>
<dbReference type="GO" id="GO:0005942">
    <property type="term" value="C:phosphatidylinositol 3-kinase complex"/>
    <property type="evidence" value="ECO:0007669"/>
    <property type="project" value="TreeGrafter"/>
</dbReference>
<dbReference type="PROSITE" id="PS51546">
    <property type="entry name" value="PI3K_RBD"/>
    <property type="match status" value="1"/>
</dbReference>
<feature type="region of interest" description="Disordered" evidence="6">
    <location>
        <begin position="318"/>
        <end position="338"/>
    </location>
</feature>
<name>A0A6J8C2C3_MYTCO</name>
<dbReference type="PROSITE" id="PS51544">
    <property type="entry name" value="PI3K_ABD"/>
    <property type="match status" value="1"/>
</dbReference>
<dbReference type="Gene3D" id="2.60.40.150">
    <property type="entry name" value="C2 domain"/>
    <property type="match status" value="1"/>
</dbReference>
<dbReference type="SMART" id="SM00143">
    <property type="entry name" value="PI3K_p85B"/>
    <property type="match status" value="1"/>
</dbReference>
<dbReference type="Gene3D" id="3.30.1010.10">
    <property type="entry name" value="Phosphatidylinositol 3-kinase Catalytic Subunit, Chain A, domain 4"/>
    <property type="match status" value="1"/>
</dbReference>
<evidence type="ECO:0000259" key="7">
    <source>
        <dbReference type="PROSITE" id="PS50290"/>
    </source>
</evidence>
<dbReference type="InterPro" id="IPR035892">
    <property type="entry name" value="C2_domain_sf"/>
</dbReference>
<keyword evidence="1 12" id="KW-0808">Transferase</keyword>
<dbReference type="EMBL" id="CACVKT020004325">
    <property type="protein sequence ID" value="CAC5389219.1"/>
    <property type="molecule type" value="Genomic_DNA"/>
</dbReference>
<feature type="domain" description="PI3K-ABD" evidence="8">
    <location>
        <begin position="44"/>
        <end position="133"/>
    </location>
</feature>
<protein>
    <submittedName>
        <fullName evidence="12">PIK3CA_B_D</fullName>
        <ecNumber evidence="12">2.7.1.153</ecNumber>
    </submittedName>
</protein>
<dbReference type="Pfam" id="PF00792">
    <property type="entry name" value="PI3K_C2"/>
    <property type="match status" value="1"/>
</dbReference>
<accession>A0A6J8C2C3</accession>
<dbReference type="SMART" id="SM00142">
    <property type="entry name" value="PI3K_C2"/>
    <property type="match status" value="1"/>
</dbReference>
<dbReference type="FunFam" id="1.10.1070.11:FF:000001">
    <property type="entry name" value="Phosphatidylinositol 4,5-bisphosphate 3-kinase catalytic subunit"/>
    <property type="match status" value="1"/>
</dbReference>
<dbReference type="Proteomes" id="UP000507470">
    <property type="component" value="Unassembled WGS sequence"/>
</dbReference>
<feature type="domain" description="PI3K-RBD" evidence="10">
    <location>
        <begin position="220"/>
        <end position="310"/>
    </location>
</feature>
<dbReference type="GO" id="GO:0016303">
    <property type="term" value="F:1-phosphatidylinositol-3-kinase activity"/>
    <property type="evidence" value="ECO:0007669"/>
    <property type="project" value="TreeGrafter"/>
</dbReference>
<keyword evidence="2" id="KW-0547">Nucleotide-binding</keyword>
<dbReference type="GO" id="GO:0016477">
    <property type="term" value="P:cell migration"/>
    <property type="evidence" value="ECO:0007669"/>
    <property type="project" value="TreeGrafter"/>
</dbReference>
<dbReference type="GO" id="GO:0005524">
    <property type="term" value="F:ATP binding"/>
    <property type="evidence" value="ECO:0007669"/>
    <property type="project" value="UniProtKB-KW"/>
</dbReference>
<evidence type="ECO:0000259" key="10">
    <source>
        <dbReference type="PROSITE" id="PS51546"/>
    </source>
</evidence>
<evidence type="ECO:0000259" key="9">
    <source>
        <dbReference type="PROSITE" id="PS51545"/>
    </source>
</evidence>
<dbReference type="Pfam" id="PF00794">
    <property type="entry name" value="PI3K_rbd"/>
    <property type="match status" value="1"/>
</dbReference>
<dbReference type="Gene3D" id="1.10.1070.11">
    <property type="entry name" value="Phosphatidylinositol 3-/4-kinase, catalytic domain"/>
    <property type="match status" value="1"/>
</dbReference>
<dbReference type="InterPro" id="IPR036940">
    <property type="entry name" value="PI3/4_kinase_cat_sf"/>
</dbReference>
<dbReference type="Pfam" id="PF00613">
    <property type="entry name" value="PI3Ka"/>
    <property type="match status" value="1"/>
</dbReference>
<sequence>MRYIITIEGFQLTAICYHSTYRLNVLSGWLNVDDSLHELQTANDLGQLDIDFLLPNGICVPLQVDIDRPLDQIKQELWKQAANYPLFQQLATFDKYGFLYISSEGLKEDVMDESVGIAELRLAASFLKVVEKPADDKRKTIDRQINSLIGMKGSNYIQAQHSVSKAEISEFRQKMTTYCNNDILKQANQDPTGLVYFEYKHPCRLRSTRDLPPDVENFVINHIVLTVIVEEIGASYKLKVNKMSTPDELVKMTVDKWSSKSGLKTKDCNDYILQVLGMKDFLYGDNPLVMFKYVYSCIVKNTAPEFWLKTKSSVVEKQEVSQPHKSSRSSFQEERRNTVRSEKRSGHCVWDIHNNFYITLHTACNVQVPENCRSLVRLCVGVFHGPDPLCSIQETKEVSVSQDGLCSFNDCINFDIKVQDLPQMSRLCFGLHSKKGKEPLLLAWANIPIFDYKSNLQKGKLKLPLWPRSELIQQEESYCFPVGTVATNPQGDCSMIEFSVPDFTKKGSIYYPPIEKVLQCASDHMEEPGKCGSPVLELASTHIEVPGMPGSTTWRPNKNIVQQLDSILKANQYTVIQMLDEQQKQLIWWMRYDIRDKFHEFPHALLYVLYSVSWDNHIEVSKMQALLQTWPTLEADQALTLLDFTFPDKYVRKKATEWLDELTDEELAQYLLQLVQALKYENYLNCDLVKFLLRKALQNRNIGHKLFWLLKSDMHDPSVTVQYGLIIEIYLKANPSHMSILDRQQIILQKLKSITEIHTKATNLKKKGKEKDDSPLQKVMQMGAYKEAFCNIYSPITLMYKLDKIVEKSCKVMDSKKKPFWLEWTNADEKGQNIQLIYKCGDDLRQDMLTLQILEVMDTIWQSEGYDLRLNPYGCVATGNEEGMIEVVQKSLTLAGIQKWRKQGLDKNSLYDWLKHKNPSEHSLQRAVEEFKLSCAGYAVATYILGVGDRHNDNIMMKETGQLFHIDFGHFLGNKKTKFNIRRERVPFILTSHFEYVIKDGEKKPQNFHDFKDICERAYLIIRSRAPLLIQLFMMMLSSGIPQLNNVSDIDYIKEVLALNSTQDEALEKFRKKFKEAQDNSWSTTVNWWFHMRAH</sequence>
<dbReference type="Pfam" id="PF00454">
    <property type="entry name" value="PI3_PI4_kinase"/>
    <property type="match status" value="1"/>
</dbReference>
<dbReference type="SUPFAM" id="SSF49562">
    <property type="entry name" value="C2 domain (Calcium/lipid-binding domain, CaLB)"/>
    <property type="match status" value="1"/>
</dbReference>
<keyword evidence="3" id="KW-0418">Kinase</keyword>
<dbReference type="SMART" id="SM00144">
    <property type="entry name" value="PI3K_rbd"/>
    <property type="match status" value="1"/>
</dbReference>
<dbReference type="PANTHER" id="PTHR10048">
    <property type="entry name" value="PHOSPHATIDYLINOSITOL KINASE"/>
    <property type="match status" value="1"/>
</dbReference>
<dbReference type="InterPro" id="IPR029071">
    <property type="entry name" value="Ubiquitin-like_domsf"/>
</dbReference>
<keyword evidence="13" id="KW-1185">Reference proteome</keyword>
<dbReference type="OrthoDB" id="67688at2759"/>
<evidence type="ECO:0000256" key="4">
    <source>
        <dbReference type="ARBA" id="ARBA00022840"/>
    </source>
</evidence>
<feature type="domain" description="PI3K/PI4K catalytic" evidence="7">
    <location>
        <begin position="806"/>
        <end position="1082"/>
    </location>
</feature>
<dbReference type="SMART" id="SM00146">
    <property type="entry name" value="PI3Kc"/>
    <property type="match status" value="1"/>
</dbReference>
<dbReference type="PROSITE" id="PS00916">
    <property type="entry name" value="PI3_4_KINASE_2"/>
    <property type="match status" value="1"/>
</dbReference>
<feature type="domain" description="C2 PI3K-type" evidence="11">
    <location>
        <begin position="352"/>
        <end position="506"/>
    </location>
</feature>
<comment type="similarity">
    <text evidence="5">Belongs to the PI3/PI4-kinase family.</text>
</comment>
<dbReference type="SUPFAM" id="SSF48371">
    <property type="entry name" value="ARM repeat"/>
    <property type="match status" value="1"/>
</dbReference>
<dbReference type="Pfam" id="PF02192">
    <property type="entry name" value="PI3K_p85B"/>
    <property type="match status" value="1"/>
</dbReference>
<dbReference type="InterPro" id="IPR000403">
    <property type="entry name" value="PI3/4_kinase_cat_dom"/>
</dbReference>
<proteinExistence type="inferred from homology"/>